<evidence type="ECO:0000256" key="3">
    <source>
        <dbReference type="ARBA" id="ARBA00022692"/>
    </source>
</evidence>
<reference evidence="6 7" key="1">
    <citation type="submission" date="2018-06" db="EMBL/GenBank/DDBJ databases">
        <authorList>
            <consortium name="Pathogen Informatics"/>
            <person name="Doyle S."/>
        </authorList>
    </citation>
    <scope>NUCLEOTIDE SEQUENCE [LARGE SCALE GENOMIC DNA]</scope>
    <source>
        <strain evidence="6 7">NCTC6385</strain>
    </source>
</reference>
<proteinExistence type="predicted"/>
<dbReference type="Proteomes" id="UP000254463">
    <property type="component" value="Unassembled WGS sequence"/>
</dbReference>
<dbReference type="EMBL" id="UGWV01000002">
    <property type="protein sequence ID" value="SUF93251.1"/>
    <property type="molecule type" value="Genomic_DNA"/>
</dbReference>
<keyword evidence="4" id="KW-1133">Transmembrane helix</keyword>
<evidence type="ECO:0000256" key="4">
    <source>
        <dbReference type="ARBA" id="ARBA00022989"/>
    </source>
</evidence>
<evidence type="ECO:0000256" key="1">
    <source>
        <dbReference type="ARBA" id="ARBA00004429"/>
    </source>
</evidence>
<protein>
    <submittedName>
        <fullName evidence="6">Regulatory protein</fullName>
    </submittedName>
</protein>
<evidence type="ECO:0000313" key="6">
    <source>
        <dbReference type="EMBL" id="SUF93251.1"/>
    </source>
</evidence>
<evidence type="ECO:0000256" key="2">
    <source>
        <dbReference type="ARBA" id="ARBA00022519"/>
    </source>
</evidence>
<dbReference type="GO" id="GO:0061513">
    <property type="term" value="F:glucose 6-phosphate:phosphate antiporter activity"/>
    <property type="evidence" value="ECO:0007669"/>
    <property type="project" value="TreeGrafter"/>
</dbReference>
<accession>A0A7D8ELB4</accession>
<evidence type="ECO:0000313" key="7">
    <source>
        <dbReference type="Proteomes" id="UP000254463"/>
    </source>
</evidence>
<dbReference type="AlphaFoldDB" id="A0A7D8ELB4"/>
<sequence>MLSFLKAPANAPLITDKHEVDARYRYWRRHILITIWLGYALFYFTRKSFNAAAPEILASGILSRSDIGLLATLFYITYGCRNLSPASLAIALTLAILWASG</sequence>
<keyword evidence="2" id="KW-1003">Cell membrane</keyword>
<dbReference type="PANTHER" id="PTHR43826:SF3">
    <property type="entry name" value="GLUCOSE-6-PHOSPHATE EXCHANGER SLC37A4"/>
    <property type="match status" value="1"/>
</dbReference>
<keyword evidence="3" id="KW-0812">Transmembrane</keyword>
<dbReference type="GO" id="GO:0005886">
    <property type="term" value="C:plasma membrane"/>
    <property type="evidence" value="ECO:0007669"/>
    <property type="project" value="UniProtKB-SubCell"/>
</dbReference>
<organism evidence="6 7">
    <name type="scientific">Salmonella enterica</name>
    <name type="common">Salmonella choleraesuis</name>
    <dbReference type="NCBI Taxonomy" id="28901"/>
    <lineage>
        <taxon>Bacteria</taxon>
        <taxon>Pseudomonadati</taxon>
        <taxon>Pseudomonadota</taxon>
        <taxon>Gammaproteobacteria</taxon>
        <taxon>Enterobacterales</taxon>
        <taxon>Enterobacteriaceae</taxon>
        <taxon>Salmonella</taxon>
    </lineage>
</organism>
<dbReference type="InterPro" id="IPR036259">
    <property type="entry name" value="MFS_trans_sf"/>
</dbReference>
<keyword evidence="2" id="KW-0997">Cell inner membrane</keyword>
<dbReference type="PANTHER" id="PTHR43826">
    <property type="entry name" value="GLUCOSE-6-PHOSPHATE EXCHANGER SLC37A4"/>
    <property type="match status" value="1"/>
</dbReference>
<comment type="subcellular location">
    <subcellularLocation>
        <location evidence="1">Cell inner membrane</location>
        <topology evidence="1">Multi-pass membrane protein</topology>
    </subcellularLocation>
</comment>
<dbReference type="Gene3D" id="1.20.1250.20">
    <property type="entry name" value="MFS general substrate transporter like domains"/>
    <property type="match status" value="1"/>
</dbReference>
<evidence type="ECO:0000256" key="5">
    <source>
        <dbReference type="ARBA" id="ARBA00023136"/>
    </source>
</evidence>
<keyword evidence="5" id="KW-0472">Membrane</keyword>
<dbReference type="GO" id="GO:0035435">
    <property type="term" value="P:phosphate ion transmembrane transport"/>
    <property type="evidence" value="ECO:0007669"/>
    <property type="project" value="TreeGrafter"/>
</dbReference>
<dbReference type="InterPro" id="IPR051337">
    <property type="entry name" value="OPA_Antiporter"/>
</dbReference>
<gene>
    <name evidence="6" type="primary">uhpC_1</name>
    <name evidence="6" type="ORF">NCTC6385_00077</name>
</gene>
<dbReference type="SUPFAM" id="SSF103473">
    <property type="entry name" value="MFS general substrate transporter"/>
    <property type="match status" value="1"/>
</dbReference>
<name>A0A7D8ELB4_SALER</name>